<dbReference type="AlphaFoldDB" id="A0A5B8US55"/>
<keyword evidence="2" id="KW-1185">Reference proteome</keyword>
<dbReference type="EMBL" id="CP042436">
    <property type="protein sequence ID" value="QEC61732.1"/>
    <property type="molecule type" value="Genomic_DNA"/>
</dbReference>
<proteinExistence type="predicted"/>
<name>A0A5B8US55_9SPHI</name>
<evidence type="ECO:0000313" key="1">
    <source>
        <dbReference type="EMBL" id="QEC61732.1"/>
    </source>
</evidence>
<evidence type="ECO:0000313" key="2">
    <source>
        <dbReference type="Proteomes" id="UP000321479"/>
    </source>
</evidence>
<sequence>MTIKDVLTRLIWNEIGPELKEELEAANCVMQIADDYGDYTYTNLTPELQAKIDAKKQESLDMMEPEST</sequence>
<reference evidence="1 2" key="1">
    <citation type="journal article" date="2017" name="Curr. Microbiol.">
        <title>Mucilaginibacter ginsenosidivorans sp. nov., Isolated from Soil of Ginseng Field.</title>
        <authorList>
            <person name="Kim M.M."/>
            <person name="Siddiqi M.Z."/>
            <person name="Im W.T."/>
        </authorList>
    </citation>
    <scope>NUCLEOTIDE SEQUENCE [LARGE SCALE GENOMIC DNA]</scope>
    <source>
        <strain evidence="1 2">Gsoil 3017</strain>
    </source>
</reference>
<dbReference type="KEGG" id="mgin:FRZ54_03745"/>
<protein>
    <submittedName>
        <fullName evidence="1">Uncharacterized protein</fullName>
    </submittedName>
</protein>
<dbReference type="RefSeq" id="WP_147030309.1">
    <property type="nucleotide sequence ID" value="NZ_CP042436.1"/>
</dbReference>
<gene>
    <name evidence="1" type="ORF">FRZ54_03745</name>
</gene>
<accession>A0A5B8US55</accession>
<dbReference type="Proteomes" id="UP000321479">
    <property type="component" value="Chromosome"/>
</dbReference>
<organism evidence="1 2">
    <name type="scientific">Mucilaginibacter ginsenosidivorans</name>
    <dbReference type="NCBI Taxonomy" id="398053"/>
    <lineage>
        <taxon>Bacteria</taxon>
        <taxon>Pseudomonadati</taxon>
        <taxon>Bacteroidota</taxon>
        <taxon>Sphingobacteriia</taxon>
        <taxon>Sphingobacteriales</taxon>
        <taxon>Sphingobacteriaceae</taxon>
        <taxon>Mucilaginibacter</taxon>
    </lineage>
</organism>